<dbReference type="PANTHER" id="PTHR10359">
    <property type="entry name" value="A/G-SPECIFIC ADENINE GLYCOSYLASE/ENDONUCLEASE III"/>
    <property type="match status" value="1"/>
</dbReference>
<dbReference type="AlphaFoldDB" id="A4A0I9"/>
<evidence type="ECO:0000256" key="10">
    <source>
        <dbReference type="ARBA" id="ARBA00023239"/>
    </source>
</evidence>
<keyword evidence="3 12" id="KW-0479">Metal-binding</keyword>
<gene>
    <name evidence="12" type="primary">nth</name>
    <name evidence="14" type="ORF">DSM3645_01816</name>
</gene>
<name>A4A0I9_9BACT</name>
<keyword evidence="11 12" id="KW-0326">Glycosidase</keyword>
<dbReference type="GO" id="GO:0019104">
    <property type="term" value="F:DNA N-glycosylase activity"/>
    <property type="evidence" value="ECO:0007669"/>
    <property type="project" value="UniProtKB-UniRule"/>
</dbReference>
<keyword evidence="6 12" id="KW-0408">Iron</keyword>
<comment type="cofactor">
    <cofactor evidence="12">
        <name>[4Fe-4S] cluster</name>
        <dbReference type="ChEBI" id="CHEBI:49883"/>
    </cofactor>
    <text evidence="12">Binds 1 [4Fe-4S] cluster.</text>
</comment>
<organism evidence="14 15">
    <name type="scientific">Blastopirellula marina DSM 3645</name>
    <dbReference type="NCBI Taxonomy" id="314230"/>
    <lineage>
        <taxon>Bacteria</taxon>
        <taxon>Pseudomonadati</taxon>
        <taxon>Planctomycetota</taxon>
        <taxon>Planctomycetia</taxon>
        <taxon>Pirellulales</taxon>
        <taxon>Pirellulaceae</taxon>
        <taxon>Blastopirellula</taxon>
    </lineage>
</organism>
<comment type="function">
    <text evidence="12">DNA repair enzyme that has both DNA N-glycosylase activity and AP-lyase activity. The DNA N-glycosylase activity releases various damaged pyrimidines from DNA by cleaving the N-glycosidic bond, leaving an AP (apurinic/apyrimidinic) site. The AP-lyase activity cleaves the phosphodiester bond 3' to the AP site by a beta-elimination, leaving a 3'-terminal unsaturated sugar and a product with a terminal 5'-phosphate.</text>
</comment>
<comment type="catalytic activity">
    <reaction evidence="12">
        <text>2'-deoxyribonucleotide-(2'-deoxyribose 5'-phosphate)-2'-deoxyribonucleotide-DNA = a 3'-end 2'-deoxyribonucleotide-(2,3-dehydro-2,3-deoxyribose 5'-phosphate)-DNA + a 5'-end 5'-phospho-2'-deoxyribonucleoside-DNA + H(+)</text>
        <dbReference type="Rhea" id="RHEA:66592"/>
        <dbReference type="Rhea" id="RHEA-COMP:13180"/>
        <dbReference type="Rhea" id="RHEA-COMP:16897"/>
        <dbReference type="Rhea" id="RHEA-COMP:17067"/>
        <dbReference type="ChEBI" id="CHEBI:15378"/>
        <dbReference type="ChEBI" id="CHEBI:136412"/>
        <dbReference type="ChEBI" id="CHEBI:157695"/>
        <dbReference type="ChEBI" id="CHEBI:167181"/>
        <dbReference type="EC" id="4.2.99.18"/>
    </reaction>
</comment>
<evidence type="ECO:0000313" key="15">
    <source>
        <dbReference type="Proteomes" id="UP000004358"/>
    </source>
</evidence>
<proteinExistence type="inferred from homology"/>
<dbReference type="SMART" id="SM00478">
    <property type="entry name" value="ENDO3c"/>
    <property type="match status" value="1"/>
</dbReference>
<keyword evidence="10 12" id="KW-0456">Lyase</keyword>
<dbReference type="PANTHER" id="PTHR10359:SF18">
    <property type="entry name" value="ENDONUCLEASE III"/>
    <property type="match status" value="1"/>
</dbReference>
<dbReference type="PROSITE" id="PS01155">
    <property type="entry name" value="ENDONUCLEASE_III_2"/>
    <property type="match status" value="1"/>
</dbReference>
<dbReference type="HOGENOM" id="CLU_012862_3_3_0"/>
<keyword evidence="9 12" id="KW-0234">DNA repair</keyword>
<dbReference type="GO" id="GO:0003677">
    <property type="term" value="F:DNA binding"/>
    <property type="evidence" value="ECO:0007669"/>
    <property type="project" value="UniProtKB-UniRule"/>
</dbReference>
<evidence type="ECO:0000256" key="12">
    <source>
        <dbReference type="HAMAP-Rule" id="MF_00942"/>
    </source>
</evidence>
<dbReference type="eggNOG" id="COG0177">
    <property type="taxonomic scope" value="Bacteria"/>
</dbReference>
<feature type="binding site" evidence="12">
    <location>
        <position position="206"/>
    </location>
    <ligand>
        <name>[4Fe-4S] cluster</name>
        <dbReference type="ChEBI" id="CHEBI:49883"/>
    </ligand>
</feature>
<dbReference type="EC" id="4.2.99.18" evidence="12"/>
<comment type="similarity">
    <text evidence="1 12">Belongs to the Nth/MutY family.</text>
</comment>
<dbReference type="GO" id="GO:0046872">
    <property type="term" value="F:metal ion binding"/>
    <property type="evidence" value="ECO:0007669"/>
    <property type="project" value="UniProtKB-KW"/>
</dbReference>
<evidence type="ECO:0000256" key="5">
    <source>
        <dbReference type="ARBA" id="ARBA00022801"/>
    </source>
</evidence>
<dbReference type="NCBIfam" id="TIGR01083">
    <property type="entry name" value="nth"/>
    <property type="match status" value="1"/>
</dbReference>
<sequence>MPKKLSLEDRKKQARRVVKQLASDYPIAECALNYETPYQLLIATILSAQCTDIRVNIVTKELFAKYPTAEEIAALPIAKIEKLVQSTGFFRNKAKNIKAASQELVDAYDGQVPADLDALVALPGVGRKTANVVLGTAFGIPTGVVVDTHVGRLSRRMGLTAQVDAVKVESELIQLLPQKEWIQFSHRMIHHGRAICDARKPKCDQCHFMKFCPQVGVAV</sequence>
<evidence type="ECO:0000259" key="13">
    <source>
        <dbReference type="SMART" id="SM00478"/>
    </source>
</evidence>
<dbReference type="InterPro" id="IPR003265">
    <property type="entry name" value="HhH-GPD_domain"/>
</dbReference>
<evidence type="ECO:0000256" key="3">
    <source>
        <dbReference type="ARBA" id="ARBA00022723"/>
    </source>
</evidence>
<dbReference type="CDD" id="cd00056">
    <property type="entry name" value="ENDO3c"/>
    <property type="match status" value="1"/>
</dbReference>
<keyword evidence="2 12" id="KW-0004">4Fe-4S</keyword>
<dbReference type="FunFam" id="1.10.1670.10:FF:000001">
    <property type="entry name" value="Endonuclease III"/>
    <property type="match status" value="1"/>
</dbReference>
<comment type="caution">
    <text evidence="14">The sequence shown here is derived from an EMBL/GenBank/DDBJ whole genome shotgun (WGS) entry which is preliminary data.</text>
</comment>
<evidence type="ECO:0000313" key="14">
    <source>
        <dbReference type="EMBL" id="EAQ77664.1"/>
    </source>
</evidence>
<dbReference type="InterPro" id="IPR004035">
    <property type="entry name" value="Endouclease-III_FeS-bd_BS"/>
</dbReference>
<dbReference type="Proteomes" id="UP000004358">
    <property type="component" value="Unassembled WGS sequence"/>
</dbReference>
<keyword evidence="5 12" id="KW-0378">Hydrolase</keyword>
<evidence type="ECO:0000256" key="8">
    <source>
        <dbReference type="ARBA" id="ARBA00023125"/>
    </source>
</evidence>
<dbReference type="GO" id="GO:0140078">
    <property type="term" value="F:class I DNA-(apurinic or apyrimidinic site) endonuclease activity"/>
    <property type="evidence" value="ECO:0007669"/>
    <property type="project" value="UniProtKB-EC"/>
</dbReference>
<keyword evidence="7 12" id="KW-0411">Iron-sulfur</keyword>
<dbReference type="InterPro" id="IPR004036">
    <property type="entry name" value="Endonuclease-III-like_CS2"/>
</dbReference>
<evidence type="ECO:0000256" key="1">
    <source>
        <dbReference type="ARBA" id="ARBA00008343"/>
    </source>
</evidence>
<evidence type="ECO:0000256" key="2">
    <source>
        <dbReference type="ARBA" id="ARBA00022485"/>
    </source>
</evidence>
<keyword evidence="4 12" id="KW-0227">DNA damage</keyword>
<feature type="domain" description="HhH-GPD" evidence="13">
    <location>
        <begin position="46"/>
        <end position="194"/>
    </location>
</feature>
<dbReference type="RefSeq" id="WP_002653959.1">
    <property type="nucleotide sequence ID" value="NZ_CH672377.1"/>
</dbReference>
<dbReference type="FunFam" id="1.10.340.30:FF:000001">
    <property type="entry name" value="Endonuclease III"/>
    <property type="match status" value="1"/>
</dbReference>
<dbReference type="GO" id="GO:0006285">
    <property type="term" value="P:base-excision repair, AP site formation"/>
    <property type="evidence" value="ECO:0007669"/>
    <property type="project" value="TreeGrafter"/>
</dbReference>
<dbReference type="Gene3D" id="1.10.340.30">
    <property type="entry name" value="Hypothetical protein, domain 2"/>
    <property type="match status" value="1"/>
</dbReference>
<evidence type="ECO:0000256" key="9">
    <source>
        <dbReference type="ARBA" id="ARBA00023204"/>
    </source>
</evidence>
<feature type="binding site" evidence="12">
    <location>
        <position position="203"/>
    </location>
    <ligand>
        <name>[4Fe-4S] cluster</name>
        <dbReference type="ChEBI" id="CHEBI:49883"/>
    </ligand>
</feature>
<reference evidence="14 15" key="1">
    <citation type="submission" date="2006-02" db="EMBL/GenBank/DDBJ databases">
        <authorList>
            <person name="Amann R."/>
            <person name="Ferriera S."/>
            <person name="Johnson J."/>
            <person name="Kravitz S."/>
            <person name="Halpern A."/>
            <person name="Remington K."/>
            <person name="Beeson K."/>
            <person name="Tran B."/>
            <person name="Rogers Y.-H."/>
            <person name="Friedman R."/>
            <person name="Venter J.C."/>
        </authorList>
    </citation>
    <scope>NUCLEOTIDE SEQUENCE [LARGE SCALE GENOMIC DNA]</scope>
    <source>
        <strain evidence="14 15">DSM 3645</strain>
    </source>
</reference>
<protein>
    <recommendedName>
        <fullName evidence="12">Endonuclease III</fullName>
        <ecNumber evidence="12">4.2.99.18</ecNumber>
    </recommendedName>
    <alternativeName>
        <fullName evidence="12">DNA-(apurinic or apyrimidinic site) lyase</fullName>
    </alternativeName>
</protein>
<dbReference type="GO" id="GO:0051539">
    <property type="term" value="F:4 iron, 4 sulfur cluster binding"/>
    <property type="evidence" value="ECO:0007669"/>
    <property type="project" value="UniProtKB-UniRule"/>
</dbReference>
<accession>A4A0I9</accession>
<dbReference type="STRING" id="314230.DSM3645_01816"/>
<keyword evidence="8 12" id="KW-0238">DNA-binding</keyword>
<dbReference type="InterPro" id="IPR000445">
    <property type="entry name" value="HhH_motif"/>
</dbReference>
<feature type="binding site" evidence="12">
    <location>
        <position position="212"/>
    </location>
    <ligand>
        <name>[4Fe-4S] cluster</name>
        <dbReference type="ChEBI" id="CHEBI:49883"/>
    </ligand>
</feature>
<dbReference type="PROSITE" id="PS00764">
    <property type="entry name" value="ENDONUCLEASE_III_1"/>
    <property type="match status" value="1"/>
</dbReference>
<feature type="binding site" evidence="12">
    <location>
        <position position="196"/>
    </location>
    <ligand>
        <name>[4Fe-4S] cluster</name>
        <dbReference type="ChEBI" id="CHEBI:49883"/>
    </ligand>
</feature>
<dbReference type="Gene3D" id="1.10.1670.10">
    <property type="entry name" value="Helix-hairpin-Helix base-excision DNA repair enzymes (C-terminal)"/>
    <property type="match status" value="1"/>
</dbReference>
<dbReference type="EMBL" id="AANZ01000029">
    <property type="protein sequence ID" value="EAQ77664.1"/>
    <property type="molecule type" value="Genomic_DNA"/>
</dbReference>
<evidence type="ECO:0000256" key="11">
    <source>
        <dbReference type="ARBA" id="ARBA00023295"/>
    </source>
</evidence>
<dbReference type="OrthoDB" id="9800977at2"/>
<dbReference type="PIRSF" id="PIRSF001435">
    <property type="entry name" value="Nth"/>
    <property type="match status" value="1"/>
</dbReference>
<dbReference type="InterPro" id="IPR011257">
    <property type="entry name" value="DNA_glycosylase"/>
</dbReference>
<evidence type="ECO:0000256" key="7">
    <source>
        <dbReference type="ARBA" id="ARBA00023014"/>
    </source>
</evidence>
<dbReference type="HAMAP" id="MF_00942">
    <property type="entry name" value="Nth"/>
    <property type="match status" value="1"/>
</dbReference>
<dbReference type="InterPro" id="IPR023170">
    <property type="entry name" value="HhH_base_excis_C"/>
</dbReference>
<dbReference type="InterPro" id="IPR005759">
    <property type="entry name" value="Nth"/>
</dbReference>
<evidence type="ECO:0000256" key="6">
    <source>
        <dbReference type="ARBA" id="ARBA00023004"/>
    </source>
</evidence>
<evidence type="ECO:0000256" key="4">
    <source>
        <dbReference type="ARBA" id="ARBA00022763"/>
    </source>
</evidence>
<dbReference type="Pfam" id="PF00633">
    <property type="entry name" value="HHH"/>
    <property type="match status" value="1"/>
</dbReference>
<dbReference type="SUPFAM" id="SSF48150">
    <property type="entry name" value="DNA-glycosylase"/>
    <property type="match status" value="1"/>
</dbReference>
<dbReference type="Pfam" id="PF00730">
    <property type="entry name" value="HhH-GPD"/>
    <property type="match status" value="1"/>
</dbReference>